<gene>
    <name evidence="1" type="ORF">PPNO1_LOCUS7965</name>
</gene>
<protein>
    <submittedName>
        <fullName evidence="1">Uncharacterized protein</fullName>
    </submittedName>
</protein>
<evidence type="ECO:0000313" key="2">
    <source>
        <dbReference type="Proteomes" id="UP000838763"/>
    </source>
</evidence>
<accession>A0A9P1HAT6</accession>
<evidence type="ECO:0000313" key="1">
    <source>
        <dbReference type="EMBL" id="CAI4218375.1"/>
    </source>
</evidence>
<comment type="caution">
    <text evidence="1">The sequence shown here is derived from an EMBL/GenBank/DDBJ whole genome shotgun (WGS) entry which is preliminary data.</text>
</comment>
<proteinExistence type="predicted"/>
<organism evidence="1 2">
    <name type="scientific">Parascedosporium putredinis</name>
    <dbReference type="NCBI Taxonomy" id="1442378"/>
    <lineage>
        <taxon>Eukaryota</taxon>
        <taxon>Fungi</taxon>
        <taxon>Dikarya</taxon>
        <taxon>Ascomycota</taxon>
        <taxon>Pezizomycotina</taxon>
        <taxon>Sordariomycetes</taxon>
        <taxon>Hypocreomycetidae</taxon>
        <taxon>Microascales</taxon>
        <taxon>Microascaceae</taxon>
        <taxon>Parascedosporium</taxon>
    </lineage>
</organism>
<dbReference type="Proteomes" id="UP000838763">
    <property type="component" value="Unassembled WGS sequence"/>
</dbReference>
<name>A0A9P1HAT6_9PEZI</name>
<keyword evidence="2" id="KW-1185">Reference proteome</keyword>
<dbReference type="EMBL" id="CALLCH030000017">
    <property type="protein sequence ID" value="CAI4218375.1"/>
    <property type="molecule type" value="Genomic_DNA"/>
</dbReference>
<sequence>MTNFGPTLEIPNDLGILLGSNKALFPPQAQKCVPMGLAGQAPNSTDPPANYQLQVQFASDAQPLGYSCQASLNGSEEGFMDLTAADMEAVSAWATAPCPNWSF</sequence>
<reference evidence="1" key="1">
    <citation type="submission" date="2022-11" db="EMBL/GenBank/DDBJ databases">
        <authorList>
            <person name="Scott C."/>
            <person name="Bruce N."/>
        </authorList>
    </citation>
    <scope>NUCLEOTIDE SEQUENCE</scope>
</reference>
<dbReference type="AlphaFoldDB" id="A0A9P1HAT6"/>